<evidence type="ECO:0000256" key="1">
    <source>
        <dbReference type="ARBA" id="ARBA00023125"/>
    </source>
</evidence>
<feature type="domain" description="OmpR/PhoB-type" evidence="5">
    <location>
        <begin position="124"/>
        <end position="218"/>
    </location>
</feature>
<sequence>MRALVVEDDPVIGADVAAGLGQAGFVAELIADGQSAWFSGDTEDYAVVVLDLGLPGLDGLTVLRRWRSAGRSFPVLILSARADWTEKVEGIEAGADDYLAKPFHMGELVTRVRALLRRAGGRAEPVFELGRLRIDTNRMRIAAGGAEVRTSPLEFRLVNFLAHHTGRYMRTDEIAEHLYGTADLNDANAIETLVMRLRRKIGADAIETRRGFGYQLTGGAAA</sequence>
<dbReference type="InterPro" id="IPR001789">
    <property type="entry name" value="Sig_transdc_resp-reg_receiver"/>
</dbReference>
<dbReference type="GO" id="GO:0006355">
    <property type="term" value="P:regulation of DNA-templated transcription"/>
    <property type="evidence" value="ECO:0007669"/>
    <property type="project" value="InterPro"/>
</dbReference>
<dbReference type="InterPro" id="IPR001867">
    <property type="entry name" value="OmpR/PhoB-type_DNA-bd"/>
</dbReference>
<name>A0A9X2HJD8_9SPHN</name>
<dbReference type="PANTHER" id="PTHR48111">
    <property type="entry name" value="REGULATOR OF RPOS"/>
    <property type="match status" value="1"/>
</dbReference>
<dbReference type="SMART" id="SM00862">
    <property type="entry name" value="Trans_reg_C"/>
    <property type="match status" value="1"/>
</dbReference>
<dbReference type="SUPFAM" id="SSF52172">
    <property type="entry name" value="CheY-like"/>
    <property type="match status" value="1"/>
</dbReference>
<feature type="domain" description="Response regulatory" evidence="4">
    <location>
        <begin position="2"/>
        <end position="116"/>
    </location>
</feature>
<evidence type="ECO:0000256" key="2">
    <source>
        <dbReference type="PROSITE-ProRule" id="PRU00169"/>
    </source>
</evidence>
<dbReference type="InterPro" id="IPR039420">
    <property type="entry name" value="WalR-like"/>
</dbReference>
<evidence type="ECO:0000313" key="6">
    <source>
        <dbReference type="EMBL" id="MCP3729951.1"/>
    </source>
</evidence>
<dbReference type="Gene3D" id="6.10.250.690">
    <property type="match status" value="1"/>
</dbReference>
<dbReference type="GO" id="GO:0000976">
    <property type="term" value="F:transcription cis-regulatory region binding"/>
    <property type="evidence" value="ECO:0007669"/>
    <property type="project" value="TreeGrafter"/>
</dbReference>
<dbReference type="EMBL" id="JAMLDX010000003">
    <property type="protein sequence ID" value="MCP3729951.1"/>
    <property type="molecule type" value="Genomic_DNA"/>
</dbReference>
<dbReference type="CDD" id="cd19934">
    <property type="entry name" value="REC_OmpR_EcPhoP-like"/>
    <property type="match status" value="1"/>
</dbReference>
<keyword evidence="7" id="KW-1185">Reference proteome</keyword>
<evidence type="ECO:0000259" key="4">
    <source>
        <dbReference type="PROSITE" id="PS50110"/>
    </source>
</evidence>
<dbReference type="PROSITE" id="PS50110">
    <property type="entry name" value="RESPONSE_REGULATORY"/>
    <property type="match status" value="1"/>
</dbReference>
<dbReference type="Gene3D" id="3.40.50.2300">
    <property type="match status" value="1"/>
</dbReference>
<gene>
    <name evidence="6" type="ORF">M9978_05870</name>
</gene>
<dbReference type="PROSITE" id="PS51755">
    <property type="entry name" value="OMPR_PHOB"/>
    <property type="match status" value="1"/>
</dbReference>
<dbReference type="CDD" id="cd00383">
    <property type="entry name" value="trans_reg_C"/>
    <property type="match status" value="1"/>
</dbReference>
<dbReference type="AlphaFoldDB" id="A0A9X2HJD8"/>
<dbReference type="Pfam" id="PF00486">
    <property type="entry name" value="Trans_reg_C"/>
    <property type="match status" value="1"/>
</dbReference>
<evidence type="ECO:0000256" key="3">
    <source>
        <dbReference type="PROSITE-ProRule" id="PRU01091"/>
    </source>
</evidence>
<comment type="caution">
    <text evidence="6">The sequence shown here is derived from an EMBL/GenBank/DDBJ whole genome shotgun (WGS) entry which is preliminary data.</text>
</comment>
<dbReference type="SMART" id="SM00448">
    <property type="entry name" value="REC"/>
    <property type="match status" value="1"/>
</dbReference>
<evidence type="ECO:0000259" key="5">
    <source>
        <dbReference type="PROSITE" id="PS51755"/>
    </source>
</evidence>
<keyword evidence="1 3" id="KW-0238">DNA-binding</keyword>
<dbReference type="Pfam" id="PF00072">
    <property type="entry name" value="Response_reg"/>
    <property type="match status" value="1"/>
</dbReference>
<accession>A0A9X2HJD8</accession>
<proteinExistence type="predicted"/>
<dbReference type="GO" id="GO:0005829">
    <property type="term" value="C:cytosol"/>
    <property type="evidence" value="ECO:0007669"/>
    <property type="project" value="TreeGrafter"/>
</dbReference>
<dbReference type="PANTHER" id="PTHR48111:SF37">
    <property type="entry name" value="RESPONSE REGULATOR PROTEIN CARR"/>
    <property type="match status" value="1"/>
</dbReference>
<organism evidence="6 7">
    <name type="scientific">Sphingomonas tagetis</name>
    <dbReference type="NCBI Taxonomy" id="2949092"/>
    <lineage>
        <taxon>Bacteria</taxon>
        <taxon>Pseudomonadati</taxon>
        <taxon>Pseudomonadota</taxon>
        <taxon>Alphaproteobacteria</taxon>
        <taxon>Sphingomonadales</taxon>
        <taxon>Sphingomonadaceae</taxon>
        <taxon>Sphingomonas</taxon>
    </lineage>
</organism>
<keyword evidence="2" id="KW-0597">Phosphoprotein</keyword>
<reference evidence="6" key="1">
    <citation type="submission" date="2022-05" db="EMBL/GenBank/DDBJ databases">
        <title>Sphingomonas sp. strain MG17 Genome sequencing and assembly.</title>
        <authorList>
            <person name="Kim I."/>
        </authorList>
    </citation>
    <scope>NUCLEOTIDE SEQUENCE</scope>
    <source>
        <strain evidence="6">MG17</strain>
    </source>
</reference>
<dbReference type="Gene3D" id="1.10.10.10">
    <property type="entry name" value="Winged helix-like DNA-binding domain superfamily/Winged helix DNA-binding domain"/>
    <property type="match status" value="1"/>
</dbReference>
<dbReference type="InterPro" id="IPR036388">
    <property type="entry name" value="WH-like_DNA-bd_sf"/>
</dbReference>
<dbReference type="RefSeq" id="WP_254292057.1">
    <property type="nucleotide sequence ID" value="NZ_JAMLDX010000003.1"/>
</dbReference>
<dbReference type="Proteomes" id="UP001139451">
    <property type="component" value="Unassembled WGS sequence"/>
</dbReference>
<evidence type="ECO:0000313" key="7">
    <source>
        <dbReference type="Proteomes" id="UP001139451"/>
    </source>
</evidence>
<protein>
    <submittedName>
        <fullName evidence="6">Response regulator transcription factor</fullName>
    </submittedName>
</protein>
<dbReference type="SUPFAM" id="SSF46894">
    <property type="entry name" value="C-terminal effector domain of the bipartite response regulators"/>
    <property type="match status" value="1"/>
</dbReference>
<dbReference type="InterPro" id="IPR016032">
    <property type="entry name" value="Sig_transdc_resp-reg_C-effctor"/>
</dbReference>
<dbReference type="GO" id="GO:0032993">
    <property type="term" value="C:protein-DNA complex"/>
    <property type="evidence" value="ECO:0007669"/>
    <property type="project" value="TreeGrafter"/>
</dbReference>
<dbReference type="InterPro" id="IPR011006">
    <property type="entry name" value="CheY-like_superfamily"/>
</dbReference>
<dbReference type="GO" id="GO:0000156">
    <property type="term" value="F:phosphorelay response regulator activity"/>
    <property type="evidence" value="ECO:0007669"/>
    <property type="project" value="TreeGrafter"/>
</dbReference>
<feature type="modified residue" description="4-aspartylphosphate" evidence="2">
    <location>
        <position position="51"/>
    </location>
</feature>
<feature type="DNA-binding region" description="OmpR/PhoB-type" evidence="3">
    <location>
        <begin position="124"/>
        <end position="218"/>
    </location>
</feature>